<keyword evidence="1" id="KW-0812">Transmembrane</keyword>
<dbReference type="PANTHER" id="PTHR34562:SF8">
    <property type="entry name" value="WPP DOMAIN-INTERACTING PROTEIN 1"/>
    <property type="match status" value="1"/>
</dbReference>
<dbReference type="InterPro" id="IPR044696">
    <property type="entry name" value="WIP1/2/3"/>
</dbReference>
<dbReference type="OrthoDB" id="680851at2759"/>
<evidence type="ECO:0000256" key="1">
    <source>
        <dbReference type="SAM" id="Phobius"/>
    </source>
</evidence>
<name>A0A2G5D0P6_AQUCA</name>
<dbReference type="EMBL" id="KZ305048">
    <property type="protein sequence ID" value="PIA37090.1"/>
    <property type="molecule type" value="Genomic_DNA"/>
</dbReference>
<dbReference type="PANTHER" id="PTHR34562">
    <property type="entry name" value="WPP DOMAIN-INTERACTING PROTEIN 2"/>
    <property type="match status" value="1"/>
</dbReference>
<accession>A0A2G5D0P6</accession>
<keyword evidence="1" id="KW-1133">Transmembrane helix</keyword>
<protein>
    <recommendedName>
        <fullName evidence="4">WPP domain-containing protein</fullName>
    </recommendedName>
</protein>
<keyword evidence="3" id="KW-1185">Reference proteome</keyword>
<dbReference type="AlphaFoldDB" id="A0A2G5D0P6"/>
<dbReference type="InParanoid" id="A0A2G5D0P6"/>
<feature type="transmembrane region" description="Helical" evidence="1">
    <location>
        <begin position="218"/>
        <end position="241"/>
    </location>
</feature>
<evidence type="ECO:0008006" key="4">
    <source>
        <dbReference type="Google" id="ProtNLM"/>
    </source>
</evidence>
<gene>
    <name evidence="2" type="ORF">AQUCO_03100087v1</name>
</gene>
<proteinExistence type="predicted"/>
<keyword evidence="1" id="KW-0472">Membrane</keyword>
<organism evidence="2 3">
    <name type="scientific">Aquilegia coerulea</name>
    <name type="common">Rocky mountain columbine</name>
    <dbReference type="NCBI Taxonomy" id="218851"/>
    <lineage>
        <taxon>Eukaryota</taxon>
        <taxon>Viridiplantae</taxon>
        <taxon>Streptophyta</taxon>
        <taxon>Embryophyta</taxon>
        <taxon>Tracheophyta</taxon>
        <taxon>Spermatophyta</taxon>
        <taxon>Magnoliopsida</taxon>
        <taxon>Ranunculales</taxon>
        <taxon>Ranunculaceae</taxon>
        <taxon>Thalictroideae</taxon>
        <taxon>Aquilegia</taxon>
    </lineage>
</organism>
<evidence type="ECO:0000313" key="2">
    <source>
        <dbReference type="EMBL" id="PIA37090.1"/>
    </source>
</evidence>
<evidence type="ECO:0000313" key="3">
    <source>
        <dbReference type="Proteomes" id="UP000230069"/>
    </source>
</evidence>
<reference evidence="2 3" key="1">
    <citation type="submission" date="2017-09" db="EMBL/GenBank/DDBJ databases">
        <title>WGS assembly of Aquilegia coerulea Goldsmith.</title>
        <authorList>
            <person name="Hodges S."/>
            <person name="Kramer E."/>
            <person name="Nordborg M."/>
            <person name="Tomkins J."/>
            <person name="Borevitz J."/>
            <person name="Derieg N."/>
            <person name="Yan J."/>
            <person name="Mihaltcheva S."/>
            <person name="Hayes R.D."/>
            <person name="Rokhsar D."/>
        </authorList>
    </citation>
    <scope>NUCLEOTIDE SEQUENCE [LARGE SCALE GENOMIC DNA]</scope>
    <source>
        <strain evidence="3">cv. Goldsmith</strain>
    </source>
</reference>
<sequence length="251" mass="28480">MPFQEIQKFEEIGRVPTSFADNLSTEPTLHEVCTFHDPTISEYNLYGKLHVDAKEQSGNGPQEVQLTKLHREIYMLKTKLEVVSATIETKENQITELESVLNGSGILHEASVSTSPSLQNECGEMEIELQDLLKKKIEFEVEYVIVLRTAQRLSVATENQISPFEDQKQLALEQIQMLQKLKEAEHKAIVLKSQAEELKVSCKELVATEEILKTQNSLYAHTLYFTAQFILFLLVFVVFILRPRGSAVAPT</sequence>
<dbReference type="STRING" id="218851.A0A2G5D0P6"/>
<dbReference type="Proteomes" id="UP000230069">
    <property type="component" value="Unassembled WGS sequence"/>
</dbReference>